<comment type="caution">
    <text evidence="2">The sequence shown here is derived from an EMBL/GenBank/DDBJ whole genome shotgun (WGS) entry which is preliminary data.</text>
</comment>
<dbReference type="Pfam" id="PF00995">
    <property type="entry name" value="Sec1"/>
    <property type="match status" value="1"/>
</dbReference>
<dbReference type="Gene3D" id="1.25.40.60">
    <property type="match status" value="1"/>
</dbReference>
<reference evidence="2 3" key="1">
    <citation type="submission" date="2024-01" db="EMBL/GenBank/DDBJ databases">
        <title>The complete chloroplast genome sequence of Lithospermum erythrorhizon: insights into the phylogenetic relationship among Boraginaceae species and the maternal lineages of purple gromwells.</title>
        <authorList>
            <person name="Okada T."/>
            <person name="Watanabe K."/>
        </authorList>
    </citation>
    <scope>NUCLEOTIDE SEQUENCE [LARGE SCALE GENOMIC DNA]</scope>
</reference>
<dbReference type="SUPFAM" id="SSF56815">
    <property type="entry name" value="Sec1/munc18-like (SM) proteins"/>
    <property type="match status" value="1"/>
</dbReference>
<dbReference type="InterPro" id="IPR036045">
    <property type="entry name" value="Sec1-like_sf"/>
</dbReference>
<keyword evidence="3" id="KW-1185">Reference proteome</keyword>
<organism evidence="2 3">
    <name type="scientific">Lithospermum erythrorhizon</name>
    <name type="common">Purple gromwell</name>
    <name type="synonym">Lithospermum officinale var. erythrorhizon</name>
    <dbReference type="NCBI Taxonomy" id="34254"/>
    <lineage>
        <taxon>Eukaryota</taxon>
        <taxon>Viridiplantae</taxon>
        <taxon>Streptophyta</taxon>
        <taxon>Embryophyta</taxon>
        <taxon>Tracheophyta</taxon>
        <taxon>Spermatophyta</taxon>
        <taxon>Magnoliopsida</taxon>
        <taxon>eudicotyledons</taxon>
        <taxon>Gunneridae</taxon>
        <taxon>Pentapetalae</taxon>
        <taxon>asterids</taxon>
        <taxon>lamiids</taxon>
        <taxon>Boraginales</taxon>
        <taxon>Boraginaceae</taxon>
        <taxon>Boraginoideae</taxon>
        <taxon>Lithospermeae</taxon>
        <taxon>Lithospermum</taxon>
    </lineage>
</organism>
<sequence length="201" mass="22203">MTRGDIDRSELMGVLNGKVNKLDKLRFAIMYLISTETIPPNNVEIVEMALRKSEVNTSAFQYVKKIKSLNISLSSENSASRRLGVTTGVKNLSLAEKLYLQSISTVTTGVKNLLSSDHQLVVSRTVEALMESTPNPEIDSYLVFDPHAPNSTAGSSCNHLKVPFKEAIVFMVMTDEFVERLARLGKKIGFGNRGIRRATPV</sequence>
<dbReference type="AlphaFoldDB" id="A0AAV3RZQ5"/>
<gene>
    <name evidence="2" type="ORF">LIER_33080</name>
</gene>
<accession>A0AAV3RZQ5</accession>
<dbReference type="EMBL" id="BAABME010013075">
    <property type="protein sequence ID" value="GAA0185792.1"/>
    <property type="molecule type" value="Genomic_DNA"/>
</dbReference>
<dbReference type="Proteomes" id="UP001454036">
    <property type="component" value="Unassembled WGS sequence"/>
</dbReference>
<dbReference type="InterPro" id="IPR001619">
    <property type="entry name" value="Sec1-like"/>
</dbReference>
<dbReference type="Gene3D" id="3.40.50.1910">
    <property type="match status" value="1"/>
</dbReference>
<evidence type="ECO:0000256" key="1">
    <source>
        <dbReference type="ARBA" id="ARBA00009884"/>
    </source>
</evidence>
<evidence type="ECO:0000313" key="2">
    <source>
        <dbReference type="EMBL" id="GAA0185792.1"/>
    </source>
</evidence>
<proteinExistence type="inferred from homology"/>
<dbReference type="InterPro" id="IPR027482">
    <property type="entry name" value="Sec1-like_dom2"/>
</dbReference>
<dbReference type="GO" id="GO:0016192">
    <property type="term" value="P:vesicle-mediated transport"/>
    <property type="evidence" value="ECO:0007669"/>
    <property type="project" value="InterPro"/>
</dbReference>
<protein>
    <submittedName>
        <fullName evidence="2">Membrane trafficking regulatory protein</fullName>
    </submittedName>
</protein>
<evidence type="ECO:0000313" key="3">
    <source>
        <dbReference type="Proteomes" id="UP001454036"/>
    </source>
</evidence>
<name>A0AAV3RZQ5_LITER</name>
<comment type="similarity">
    <text evidence="1">Belongs to the STXBP/unc-18/SEC1 family.</text>
</comment>